<accession>D2R6C2</accession>
<sequence>MLARKLAAQARGQNGGSICHARAPAEQGQRAGFITTPPAALKFRFPSVAEEKCGGATAALISTPSSAGAEGKPIVPAARFTDVATAASAR</sequence>
<dbReference type="KEGG" id="psl:Psta_0815"/>
<dbReference type="Proteomes" id="UP000001887">
    <property type="component" value="Chromosome"/>
</dbReference>
<reference evidence="1 2" key="1">
    <citation type="journal article" date="2009" name="Stand. Genomic Sci.">
        <title>Complete genome sequence of Pirellula staleyi type strain (ATCC 27377).</title>
        <authorList>
            <person name="Clum A."/>
            <person name="Tindall B.J."/>
            <person name="Sikorski J."/>
            <person name="Ivanova N."/>
            <person name="Mavrommatis K."/>
            <person name="Lucas S."/>
            <person name="Glavina del Rio T."/>
            <person name="Nolan M."/>
            <person name="Chen F."/>
            <person name="Tice H."/>
            <person name="Pitluck S."/>
            <person name="Cheng J.F."/>
            <person name="Chertkov O."/>
            <person name="Brettin T."/>
            <person name="Han C."/>
            <person name="Detter J.C."/>
            <person name="Kuske C."/>
            <person name="Bruce D."/>
            <person name="Goodwin L."/>
            <person name="Ovchinikova G."/>
            <person name="Pati A."/>
            <person name="Mikhailova N."/>
            <person name="Chen A."/>
            <person name="Palaniappan K."/>
            <person name="Land M."/>
            <person name="Hauser L."/>
            <person name="Chang Y.J."/>
            <person name="Jeffries C.D."/>
            <person name="Chain P."/>
            <person name="Rohde M."/>
            <person name="Goker M."/>
            <person name="Bristow J."/>
            <person name="Eisen J.A."/>
            <person name="Markowitz V."/>
            <person name="Hugenholtz P."/>
            <person name="Kyrpides N.C."/>
            <person name="Klenk H.P."/>
            <person name="Lapidus A."/>
        </authorList>
    </citation>
    <scope>NUCLEOTIDE SEQUENCE [LARGE SCALE GENOMIC DNA]</scope>
    <source>
        <strain evidence="2">ATCC 27377 / DSM 6068 / ICPB 4128</strain>
    </source>
</reference>
<dbReference type="HOGENOM" id="CLU_2438239_0_0_0"/>
<name>D2R6C2_PIRSD</name>
<dbReference type="AlphaFoldDB" id="D2R6C2"/>
<dbReference type="STRING" id="530564.Psta_0815"/>
<gene>
    <name evidence="1" type="ordered locus">Psta_0815</name>
</gene>
<proteinExistence type="predicted"/>
<dbReference type="EMBL" id="CP001848">
    <property type="protein sequence ID" value="ADB15500.1"/>
    <property type="molecule type" value="Genomic_DNA"/>
</dbReference>
<protein>
    <submittedName>
        <fullName evidence="1">Uncharacterized protein</fullName>
    </submittedName>
</protein>
<keyword evidence="2" id="KW-1185">Reference proteome</keyword>
<evidence type="ECO:0000313" key="1">
    <source>
        <dbReference type="EMBL" id="ADB15500.1"/>
    </source>
</evidence>
<evidence type="ECO:0000313" key="2">
    <source>
        <dbReference type="Proteomes" id="UP000001887"/>
    </source>
</evidence>
<organism evidence="1 2">
    <name type="scientific">Pirellula staleyi (strain ATCC 27377 / DSM 6068 / ICPB 4128)</name>
    <name type="common">Pirella staleyi</name>
    <dbReference type="NCBI Taxonomy" id="530564"/>
    <lineage>
        <taxon>Bacteria</taxon>
        <taxon>Pseudomonadati</taxon>
        <taxon>Planctomycetota</taxon>
        <taxon>Planctomycetia</taxon>
        <taxon>Pirellulales</taxon>
        <taxon>Pirellulaceae</taxon>
        <taxon>Pirellula</taxon>
    </lineage>
</organism>